<evidence type="ECO:0000313" key="2">
    <source>
        <dbReference type="Proteomes" id="UP001176940"/>
    </source>
</evidence>
<keyword evidence="2" id="KW-1185">Reference proteome</keyword>
<accession>A0ABN9M473</accession>
<proteinExistence type="predicted"/>
<protein>
    <submittedName>
        <fullName evidence="1">Uncharacterized protein</fullName>
    </submittedName>
</protein>
<name>A0ABN9M473_9NEOB</name>
<comment type="caution">
    <text evidence="1">The sequence shown here is derived from an EMBL/GenBank/DDBJ whole genome shotgun (WGS) entry which is preliminary data.</text>
</comment>
<gene>
    <name evidence="1" type="ORF">RIMI_LOCUS16379094</name>
</gene>
<sequence>MSKSDIEQAFRLLLVHPDCHHLLPRMGHSVSMKRDLFPSFTILMISCLQGHESQCLANFLLDTFCSFIEKALGPVSTLSFLDIEIDS</sequence>
<organism evidence="1 2">
    <name type="scientific">Ranitomeya imitator</name>
    <name type="common">mimic poison frog</name>
    <dbReference type="NCBI Taxonomy" id="111125"/>
    <lineage>
        <taxon>Eukaryota</taxon>
        <taxon>Metazoa</taxon>
        <taxon>Chordata</taxon>
        <taxon>Craniata</taxon>
        <taxon>Vertebrata</taxon>
        <taxon>Euteleostomi</taxon>
        <taxon>Amphibia</taxon>
        <taxon>Batrachia</taxon>
        <taxon>Anura</taxon>
        <taxon>Neobatrachia</taxon>
        <taxon>Hyloidea</taxon>
        <taxon>Dendrobatidae</taxon>
        <taxon>Dendrobatinae</taxon>
        <taxon>Ranitomeya</taxon>
    </lineage>
</organism>
<evidence type="ECO:0000313" key="1">
    <source>
        <dbReference type="EMBL" id="CAJ0958421.1"/>
    </source>
</evidence>
<dbReference type="Proteomes" id="UP001176940">
    <property type="component" value="Unassembled WGS sequence"/>
</dbReference>
<dbReference type="EMBL" id="CAUEEQ010045649">
    <property type="protein sequence ID" value="CAJ0958421.1"/>
    <property type="molecule type" value="Genomic_DNA"/>
</dbReference>
<reference evidence="1" key="1">
    <citation type="submission" date="2023-07" db="EMBL/GenBank/DDBJ databases">
        <authorList>
            <person name="Stuckert A."/>
        </authorList>
    </citation>
    <scope>NUCLEOTIDE SEQUENCE</scope>
</reference>